<sequence length="209" mass="23038">MKLYVEGGGDGKALQIECRRGFREFLEKAGLKGKMPAIAACGGRRFAYEDYCTAIANGEAAMLLVDSEAPIAAAHQKGKPDEWLPWQHLKARQGDGWDRPQGAREADCHLMVQCMESWFLADREKLKDFFGQGFRDNALPSAANPVETIAKTAVLDSLKNATRHCQLKGQYGKGDHSFKLLAQLDPAKVVAASPWAKRFVDTLKQKMGA</sequence>
<dbReference type="InterPro" id="IPR025455">
    <property type="entry name" value="DUF4276"/>
</dbReference>
<evidence type="ECO:0000313" key="2">
    <source>
        <dbReference type="Proteomes" id="UP001359308"/>
    </source>
</evidence>
<dbReference type="EMBL" id="CP104311">
    <property type="protein sequence ID" value="WWF02858.1"/>
    <property type="molecule type" value="Genomic_DNA"/>
</dbReference>
<accession>A0ABZ2F8N1</accession>
<reference evidence="1 2" key="1">
    <citation type="submission" date="2022-09" db="EMBL/GenBank/DDBJ databases">
        <authorList>
            <person name="Giprobiosintez L."/>
        </authorList>
    </citation>
    <scope>NUCLEOTIDE SEQUENCE [LARGE SCALE GENOMIC DNA]</scope>
    <source>
        <strain evidence="2">VKPM-B-12549 (GBS-15)</strain>
    </source>
</reference>
<proteinExistence type="predicted"/>
<evidence type="ECO:0000313" key="1">
    <source>
        <dbReference type="EMBL" id="WWF02858.1"/>
    </source>
</evidence>
<gene>
    <name evidence="1" type="ORF">N4J17_04385</name>
</gene>
<dbReference type="Pfam" id="PF14103">
    <property type="entry name" value="DUF4276"/>
    <property type="match status" value="1"/>
</dbReference>
<organism evidence="1 2">
    <name type="scientific">Methylococcus capsulatus</name>
    <dbReference type="NCBI Taxonomy" id="414"/>
    <lineage>
        <taxon>Bacteria</taxon>
        <taxon>Pseudomonadati</taxon>
        <taxon>Pseudomonadota</taxon>
        <taxon>Gammaproteobacteria</taxon>
        <taxon>Methylococcales</taxon>
        <taxon>Methylococcaceae</taxon>
        <taxon>Methylococcus</taxon>
    </lineage>
</organism>
<keyword evidence="2" id="KW-1185">Reference proteome</keyword>
<protein>
    <submittedName>
        <fullName evidence="1">DUF4276 family protein</fullName>
    </submittedName>
</protein>
<name>A0ABZ2F8N1_METCP</name>
<dbReference type="Proteomes" id="UP001359308">
    <property type="component" value="Chromosome"/>
</dbReference>
<dbReference type="RefSeq" id="WP_338457642.1">
    <property type="nucleotide sequence ID" value="NZ_CP104311.1"/>
</dbReference>